<evidence type="ECO:0000313" key="3">
    <source>
        <dbReference type="EMBL" id="KAG5535770.1"/>
    </source>
</evidence>
<feature type="compositionally biased region" description="Basic and acidic residues" evidence="1">
    <location>
        <begin position="561"/>
        <end position="577"/>
    </location>
</feature>
<feature type="compositionally biased region" description="Gly residues" evidence="1">
    <location>
        <begin position="142"/>
        <end position="160"/>
    </location>
</feature>
<feature type="region of interest" description="Disordered" evidence="1">
    <location>
        <begin position="205"/>
        <end position="289"/>
    </location>
</feature>
<proteinExistence type="predicted"/>
<dbReference type="Pfam" id="PF07526">
    <property type="entry name" value="POX"/>
    <property type="match status" value="1"/>
</dbReference>
<evidence type="ECO:0000256" key="1">
    <source>
        <dbReference type="SAM" id="MobiDB-lite"/>
    </source>
</evidence>
<feature type="domain" description="POX" evidence="2">
    <location>
        <begin position="375"/>
        <end position="480"/>
    </location>
</feature>
<organism evidence="3 4">
    <name type="scientific">Rhododendron griersonianum</name>
    <dbReference type="NCBI Taxonomy" id="479676"/>
    <lineage>
        <taxon>Eukaryota</taxon>
        <taxon>Viridiplantae</taxon>
        <taxon>Streptophyta</taxon>
        <taxon>Embryophyta</taxon>
        <taxon>Tracheophyta</taxon>
        <taxon>Spermatophyta</taxon>
        <taxon>Magnoliopsida</taxon>
        <taxon>eudicotyledons</taxon>
        <taxon>Gunneridae</taxon>
        <taxon>Pentapetalae</taxon>
        <taxon>asterids</taxon>
        <taxon>Ericales</taxon>
        <taxon>Ericaceae</taxon>
        <taxon>Ericoideae</taxon>
        <taxon>Rhodoreae</taxon>
        <taxon>Rhododendron</taxon>
    </lineage>
</organism>
<reference evidence="3" key="1">
    <citation type="submission" date="2020-08" db="EMBL/GenBank/DDBJ databases">
        <title>Plant Genome Project.</title>
        <authorList>
            <person name="Zhang R.-G."/>
        </authorList>
    </citation>
    <scope>NUCLEOTIDE SEQUENCE</scope>
    <source>
        <strain evidence="3">WSP0</strain>
        <tissue evidence="3">Leaf</tissue>
    </source>
</reference>
<feature type="region of interest" description="Disordered" evidence="1">
    <location>
        <begin position="1"/>
        <end position="72"/>
    </location>
</feature>
<dbReference type="EMBL" id="JACTNZ010000008">
    <property type="protein sequence ID" value="KAG5535770.1"/>
    <property type="molecule type" value="Genomic_DNA"/>
</dbReference>
<name>A0AAV6J9A7_9ERIC</name>
<feature type="compositionally biased region" description="Polar residues" evidence="1">
    <location>
        <begin position="11"/>
        <end position="40"/>
    </location>
</feature>
<dbReference type="SMART" id="SM00574">
    <property type="entry name" value="POX"/>
    <property type="match status" value="1"/>
</dbReference>
<dbReference type="AlphaFoldDB" id="A0AAV6J9A7"/>
<feature type="compositionally biased region" description="Low complexity" evidence="1">
    <location>
        <begin position="545"/>
        <end position="555"/>
    </location>
</feature>
<feature type="compositionally biased region" description="Low complexity" evidence="1">
    <location>
        <begin position="180"/>
        <end position="189"/>
    </location>
</feature>
<dbReference type="InterPro" id="IPR006563">
    <property type="entry name" value="POX_dom"/>
</dbReference>
<feature type="compositionally biased region" description="Gly residues" evidence="1">
    <location>
        <begin position="423"/>
        <end position="434"/>
    </location>
</feature>
<accession>A0AAV6J9A7</accession>
<feature type="compositionally biased region" description="Polar residues" evidence="1">
    <location>
        <begin position="251"/>
        <end position="264"/>
    </location>
</feature>
<feature type="region of interest" description="Disordered" evidence="1">
    <location>
        <begin position="133"/>
        <end position="189"/>
    </location>
</feature>
<evidence type="ECO:0000313" key="4">
    <source>
        <dbReference type="Proteomes" id="UP000823749"/>
    </source>
</evidence>
<feature type="compositionally biased region" description="Low complexity" evidence="1">
    <location>
        <begin position="221"/>
        <end position="250"/>
    </location>
</feature>
<feature type="region of interest" description="Disordered" evidence="1">
    <location>
        <begin position="530"/>
        <end position="577"/>
    </location>
</feature>
<keyword evidence="4" id="KW-1185">Reference proteome</keyword>
<dbReference type="Proteomes" id="UP000823749">
    <property type="component" value="Chromosome 8"/>
</dbReference>
<feature type="region of interest" description="Disordered" evidence="1">
    <location>
        <begin position="410"/>
        <end position="447"/>
    </location>
</feature>
<comment type="caution">
    <text evidence="3">The sequence shown here is derived from an EMBL/GenBank/DDBJ whole genome shotgun (WGS) entry which is preliminary data.</text>
</comment>
<sequence>MAIATPPLPSSAVSSTRNHKSNQINHLTENPNSANPMSQDYQHHHHHHQGIFNFPNGFDRPQDQEQQHHHVAQQIRRDKLRVPGFEPQPPLVPMEEDVSAGGIPVYEAPGNMLSEMFNFPPTELLQNQIPQNYDRNSRQPAGVGGGSEWYGSRLGMGMGPPMGDSVDPRHLNPHHHHNHISSINGESSSSAAAAAAVMQLFLMNPQQQQQQQPRSPPSPSQPHETSSSSTLHMLLPNPSIPSSNSSLQLQGFHNSQISPGSVSQAGGGFGQFTWVPDTSASTGHGGGGTNIPGEIGGGLVEGQGLSLSLSSSLQQLEAAKAEEYRMGDGGGGAMLFFNQGGGGAGPGAAAAASNYSYKNFVGGNQQIHVGYGASLGIVNVLRNSKYVKAAQELLEEFCSVGRGQFKKNKLGRQNSISNPNPNSGGGSGGSGGGSSTSKDIPSLSAADRIEHQRRKVKLLTMIDEASGQKIQPLLRTNANGGKLIRLGNGFRIGYSLHGLSPKGDVEALPVSQGCDSGPVEAQLRAVGRQRRGDFWSDERRDAEAKAAGAKLEAAKSVSPDGDDRTRGLEAPKRVART</sequence>
<gene>
    <name evidence="3" type="ORF">RHGRI_023514</name>
</gene>
<feature type="compositionally biased region" description="Basic and acidic residues" evidence="1">
    <location>
        <begin position="530"/>
        <end position="544"/>
    </location>
</feature>
<evidence type="ECO:0000259" key="2">
    <source>
        <dbReference type="SMART" id="SM00574"/>
    </source>
</evidence>
<protein>
    <recommendedName>
        <fullName evidence="2">POX domain-containing protein</fullName>
    </recommendedName>
</protein>